<keyword evidence="1" id="KW-0378">Hydrolase</keyword>
<dbReference type="Proteomes" id="UP000024533">
    <property type="component" value="Unassembled WGS sequence"/>
</dbReference>
<dbReference type="InterPro" id="IPR000675">
    <property type="entry name" value="Cutinase/axe"/>
</dbReference>
<dbReference type="Gene3D" id="3.40.50.1820">
    <property type="entry name" value="alpha/beta hydrolase"/>
    <property type="match status" value="1"/>
</dbReference>
<dbReference type="HOGENOM" id="CLU_040058_4_2_1"/>
<gene>
    <name evidence="4" type="ORF">H109_03626</name>
</gene>
<evidence type="ECO:0000313" key="5">
    <source>
        <dbReference type="Proteomes" id="UP000024533"/>
    </source>
</evidence>
<dbReference type="AlphaFoldDB" id="A0A059J9H5"/>
<feature type="signal peptide" evidence="3">
    <location>
        <begin position="1"/>
        <end position="20"/>
    </location>
</feature>
<dbReference type="PANTHER" id="PTHR33630">
    <property type="entry name" value="CUTINASE RV1984C-RELATED-RELATED"/>
    <property type="match status" value="1"/>
</dbReference>
<evidence type="ECO:0000313" key="4">
    <source>
        <dbReference type="EMBL" id="KDB24531.1"/>
    </source>
</evidence>
<dbReference type="STRING" id="1215338.A0A059J9H5"/>
<keyword evidence="3" id="KW-0732">Signal</keyword>
<evidence type="ECO:0000256" key="2">
    <source>
        <dbReference type="ARBA" id="ARBA00023157"/>
    </source>
</evidence>
<proteinExistence type="predicted"/>
<sequence length="237" mass="26600">MKWNLAISLIVCLAASVCSAGLDDFFHIPDRVKCKEVLVVIGRGTSEPPGEGPQRIFGKELQRRLGEDRVDHIPLDWPASLFPTYGESVRLGTEAVKRTVARYVDSCPHIKIVLMGFSQGAQVLSDTMCGMDEATFPKTKPIDPRLAERIVAVVGMGDPTHNPGQPYNVGTATRKGWFPRRNDESCRKYDHVRVSYCDHGDIYCDHGLDPLVHSSYFKNYFDHCMKFMIEKIEGIDP</sequence>
<dbReference type="SUPFAM" id="SSF53474">
    <property type="entry name" value="alpha/beta-Hydrolases"/>
    <property type="match status" value="1"/>
</dbReference>
<dbReference type="GO" id="GO:0052689">
    <property type="term" value="F:carboxylic ester hydrolase activity"/>
    <property type="evidence" value="ECO:0007669"/>
    <property type="project" value="UniProtKB-ARBA"/>
</dbReference>
<dbReference type="InterPro" id="IPR029058">
    <property type="entry name" value="AB_hydrolase_fold"/>
</dbReference>
<feature type="chain" id="PRO_5001574813" description="Cutinase" evidence="3">
    <location>
        <begin position="21"/>
        <end position="237"/>
    </location>
</feature>
<keyword evidence="2" id="KW-1015">Disulfide bond</keyword>
<accession>A0A059J9H5</accession>
<dbReference type="OrthoDB" id="2586582at2759"/>
<name>A0A059J9H5_TRIIM</name>
<comment type="caution">
    <text evidence="4">The sequence shown here is derived from an EMBL/GenBank/DDBJ whole genome shotgun (WGS) entry which is preliminary data.</text>
</comment>
<dbReference type="Pfam" id="PF01083">
    <property type="entry name" value="Cutinase"/>
    <property type="match status" value="1"/>
</dbReference>
<organism evidence="4 5">
    <name type="scientific">Trichophyton interdigitale (strain MR816)</name>
    <dbReference type="NCBI Taxonomy" id="1215338"/>
    <lineage>
        <taxon>Eukaryota</taxon>
        <taxon>Fungi</taxon>
        <taxon>Dikarya</taxon>
        <taxon>Ascomycota</taxon>
        <taxon>Pezizomycotina</taxon>
        <taxon>Eurotiomycetes</taxon>
        <taxon>Eurotiomycetidae</taxon>
        <taxon>Onygenales</taxon>
        <taxon>Arthrodermataceae</taxon>
        <taxon>Trichophyton</taxon>
    </lineage>
</organism>
<evidence type="ECO:0008006" key="6">
    <source>
        <dbReference type="Google" id="ProtNLM"/>
    </source>
</evidence>
<evidence type="ECO:0000256" key="1">
    <source>
        <dbReference type="ARBA" id="ARBA00022801"/>
    </source>
</evidence>
<dbReference type="SMART" id="SM01110">
    <property type="entry name" value="Cutinase"/>
    <property type="match status" value="1"/>
</dbReference>
<reference evidence="4 5" key="1">
    <citation type="submission" date="2014-02" db="EMBL/GenBank/DDBJ databases">
        <title>The Genome Sequence of Trichophyton interdigitale MR816.</title>
        <authorList>
            <consortium name="The Broad Institute Genomics Platform"/>
            <person name="Cuomo C.A."/>
            <person name="White T.C."/>
            <person name="Graser Y."/>
            <person name="Martinez-Rossi N."/>
            <person name="Heitman J."/>
            <person name="Young S.K."/>
            <person name="Zeng Q."/>
            <person name="Gargeya S."/>
            <person name="Abouelleil A."/>
            <person name="Alvarado L."/>
            <person name="Chapman S.B."/>
            <person name="Gainer-Dewar J."/>
            <person name="Goldberg J."/>
            <person name="Griggs A."/>
            <person name="Gujja S."/>
            <person name="Hansen M."/>
            <person name="Howarth C."/>
            <person name="Imamovic A."/>
            <person name="Larimer J."/>
            <person name="Martinez D."/>
            <person name="Murphy C."/>
            <person name="Pearson M.D."/>
            <person name="Persinoti G."/>
            <person name="Poon T."/>
            <person name="Priest M."/>
            <person name="Roberts A.D."/>
            <person name="Saif S."/>
            <person name="Shea T.D."/>
            <person name="Sykes S.N."/>
            <person name="Wortman J."/>
            <person name="Nusbaum C."/>
            <person name="Birren B."/>
        </authorList>
    </citation>
    <scope>NUCLEOTIDE SEQUENCE [LARGE SCALE GENOMIC DNA]</scope>
    <source>
        <strain evidence="4 5">MR816</strain>
    </source>
</reference>
<protein>
    <recommendedName>
        <fullName evidence="6">Cutinase</fullName>
    </recommendedName>
</protein>
<dbReference type="PANTHER" id="PTHR33630:SF9">
    <property type="entry name" value="CUTINASE 4"/>
    <property type="match status" value="1"/>
</dbReference>
<dbReference type="EMBL" id="AOKY01000256">
    <property type="protein sequence ID" value="KDB24531.1"/>
    <property type="molecule type" value="Genomic_DNA"/>
</dbReference>
<dbReference type="OMA" id="PRHVPGK"/>
<keyword evidence="5" id="KW-1185">Reference proteome</keyword>
<evidence type="ECO:0000256" key="3">
    <source>
        <dbReference type="SAM" id="SignalP"/>
    </source>
</evidence>